<gene>
    <name evidence="2" type="ORF">DW270_12240</name>
    <name evidence="1" type="ORF">DW812_13140</name>
</gene>
<name>A0A414D3Q6_MEDGN</name>
<comment type="caution">
    <text evidence="1">The sequence shown here is derived from an EMBL/GenBank/DDBJ whole genome shotgun (WGS) entry which is preliminary data.</text>
</comment>
<dbReference type="Proteomes" id="UP000284472">
    <property type="component" value="Unassembled WGS sequence"/>
</dbReference>
<dbReference type="EMBL" id="QSIR01000022">
    <property type="protein sequence ID" value="RHD03771.1"/>
    <property type="molecule type" value="Genomic_DNA"/>
</dbReference>
<dbReference type="Gene3D" id="1.10.260.40">
    <property type="entry name" value="lambda repressor-like DNA-binding domains"/>
    <property type="match status" value="1"/>
</dbReference>
<dbReference type="SUPFAM" id="SSF47413">
    <property type="entry name" value="lambda repressor-like DNA-binding domains"/>
    <property type="match status" value="1"/>
</dbReference>
<dbReference type="EMBL" id="QRIA01000018">
    <property type="protein sequence ID" value="RHG16937.1"/>
    <property type="molecule type" value="Genomic_DNA"/>
</dbReference>
<accession>A0A414D3Q6</accession>
<dbReference type="CDD" id="cd00093">
    <property type="entry name" value="HTH_XRE"/>
    <property type="match status" value="1"/>
</dbReference>
<evidence type="ECO:0000313" key="3">
    <source>
        <dbReference type="Proteomes" id="UP000284472"/>
    </source>
</evidence>
<evidence type="ECO:0000313" key="4">
    <source>
        <dbReference type="Proteomes" id="UP000285697"/>
    </source>
</evidence>
<protein>
    <submittedName>
        <fullName evidence="1">XRE family transcriptional regulator</fullName>
    </submittedName>
</protein>
<dbReference type="AlphaFoldDB" id="A0A414D3Q6"/>
<reference evidence="3 4" key="1">
    <citation type="submission" date="2018-08" db="EMBL/GenBank/DDBJ databases">
        <title>A genome reference for cultivated species of the human gut microbiota.</title>
        <authorList>
            <person name="Zou Y."/>
            <person name="Xue W."/>
            <person name="Luo G."/>
        </authorList>
    </citation>
    <scope>NUCLEOTIDE SEQUENCE [LARGE SCALE GENOMIC DNA]</scope>
    <source>
        <strain evidence="2 4">AM22-7AC</strain>
        <strain evidence="1 3">AM32-6</strain>
    </source>
</reference>
<evidence type="ECO:0000313" key="1">
    <source>
        <dbReference type="EMBL" id="RHD03771.1"/>
    </source>
</evidence>
<dbReference type="InterPro" id="IPR001387">
    <property type="entry name" value="Cro/C1-type_HTH"/>
</dbReference>
<dbReference type="GO" id="GO:0003677">
    <property type="term" value="F:DNA binding"/>
    <property type="evidence" value="ECO:0007669"/>
    <property type="project" value="InterPro"/>
</dbReference>
<evidence type="ECO:0000313" key="2">
    <source>
        <dbReference type="EMBL" id="RHG16937.1"/>
    </source>
</evidence>
<dbReference type="InterPro" id="IPR010982">
    <property type="entry name" value="Lambda_DNA-bd_dom_sf"/>
</dbReference>
<organism evidence="1 3">
    <name type="scientific">Mediterraneibacter gnavus</name>
    <name type="common">Ruminococcus gnavus</name>
    <dbReference type="NCBI Taxonomy" id="33038"/>
    <lineage>
        <taxon>Bacteria</taxon>
        <taxon>Bacillati</taxon>
        <taxon>Bacillota</taxon>
        <taxon>Clostridia</taxon>
        <taxon>Lachnospirales</taxon>
        <taxon>Lachnospiraceae</taxon>
        <taxon>Mediterraneibacter</taxon>
    </lineage>
</organism>
<dbReference type="Proteomes" id="UP000285697">
    <property type="component" value="Unassembled WGS sequence"/>
</dbReference>
<dbReference type="RefSeq" id="WP_118043962.1">
    <property type="nucleotide sequence ID" value="NZ_JADNGF010000015.1"/>
</dbReference>
<proteinExistence type="predicted"/>
<sequence length="250" mass="28910">MNDLIKNKEQTWNSRLKKCIETKGYSQKQLAEDFNKRFHTKCTQKDISRWINVGSEQSSGTIGFPSYQNMAYLADFFEVSVAYLTGETDFIDFDYEKTSSFIGLNQDSIKALRQIANFNAPHSNAWQIPGESNEVLNKFVTANDFFYLIQALAELNETYSGPNKEKAAWEEIYKRFDKDLIDEAIDKRDDHYDEGDPTPSPELCEAVQAINAAIDLGYEDSLKKEYDIDVFKYRLERTFAQLIENLYPSK</sequence>